<proteinExistence type="predicted"/>
<dbReference type="Proteomes" id="UP000464754">
    <property type="component" value="Chromosome"/>
</dbReference>
<dbReference type="AlphaFoldDB" id="A0A6N4TEZ9"/>
<evidence type="ECO:0008006" key="3">
    <source>
        <dbReference type="Google" id="ProtNLM"/>
    </source>
</evidence>
<dbReference type="EMBL" id="AP019695">
    <property type="protein sequence ID" value="BBK21706.1"/>
    <property type="molecule type" value="Genomic_DNA"/>
</dbReference>
<evidence type="ECO:0000313" key="2">
    <source>
        <dbReference type="Proteomes" id="UP000464754"/>
    </source>
</evidence>
<sequence>MDKQMNERYDLFIEQYKEKEGITERLKAKDQIRWAEKMNTIQNRVEEIICDRMICHFFS</sequence>
<dbReference type="KEGG" id="aarg:Aargi30884_06090"/>
<reference evidence="2" key="1">
    <citation type="submission" date="2019-05" db="EMBL/GenBank/DDBJ databases">
        <title>Complete genome sequencing of Absiella argi strain JCM 30884.</title>
        <authorList>
            <person name="Sakamoto M."/>
            <person name="Murakami T."/>
            <person name="Mori H."/>
        </authorList>
    </citation>
    <scope>NUCLEOTIDE SEQUENCE [LARGE SCALE GENOMIC DNA]</scope>
    <source>
        <strain evidence="2">JCM 30884</strain>
    </source>
</reference>
<keyword evidence="2" id="KW-1185">Reference proteome</keyword>
<dbReference type="RefSeq" id="WP_163051477.1">
    <property type="nucleotide sequence ID" value="NZ_AP019695.1"/>
</dbReference>
<dbReference type="Pfam" id="PF14198">
    <property type="entry name" value="TnpV"/>
    <property type="match status" value="1"/>
</dbReference>
<accession>A0A6N4TEZ9</accession>
<gene>
    <name evidence="1" type="ORF">Aargi30884_06090</name>
</gene>
<protein>
    <recommendedName>
        <fullName evidence="3">TnpV protein</fullName>
    </recommendedName>
</protein>
<dbReference type="InterPro" id="IPR026989">
    <property type="entry name" value="TnpV"/>
</dbReference>
<name>A0A6N4TEZ9_9FIRM</name>
<organism evidence="1 2">
    <name type="scientific">Amedibacterium intestinale</name>
    <dbReference type="NCBI Taxonomy" id="2583452"/>
    <lineage>
        <taxon>Bacteria</taxon>
        <taxon>Bacillati</taxon>
        <taxon>Bacillota</taxon>
        <taxon>Erysipelotrichia</taxon>
        <taxon>Erysipelotrichales</taxon>
        <taxon>Erysipelotrichaceae</taxon>
        <taxon>Amedibacterium</taxon>
    </lineage>
</organism>
<evidence type="ECO:0000313" key="1">
    <source>
        <dbReference type="EMBL" id="BBK21706.1"/>
    </source>
</evidence>